<dbReference type="GO" id="GO:0005576">
    <property type="term" value="C:extracellular region"/>
    <property type="evidence" value="ECO:0007669"/>
    <property type="project" value="UniProtKB-SubCell"/>
</dbReference>
<dbReference type="PANTHER" id="PTHR42061">
    <property type="entry name" value="ENDO-CHITOSANASE"/>
    <property type="match status" value="1"/>
</dbReference>
<evidence type="ECO:0000256" key="10">
    <source>
        <dbReference type="RuleBase" id="RU361208"/>
    </source>
</evidence>
<comment type="subcellular location">
    <subcellularLocation>
        <location evidence="2 10">Secreted</location>
    </subcellularLocation>
</comment>
<evidence type="ECO:0000256" key="1">
    <source>
        <dbReference type="ARBA" id="ARBA00000405"/>
    </source>
</evidence>
<evidence type="ECO:0000313" key="12">
    <source>
        <dbReference type="EMBL" id="KAK5169345.1"/>
    </source>
</evidence>
<dbReference type="PANTHER" id="PTHR42061:SF6">
    <property type="entry name" value="ENDO-CHITOSANASE"/>
    <property type="match status" value="1"/>
</dbReference>
<keyword evidence="8 10" id="KW-0326">Glycosidase</keyword>
<dbReference type="GeneID" id="89926662"/>
<evidence type="ECO:0000256" key="6">
    <source>
        <dbReference type="ARBA" id="ARBA00022801"/>
    </source>
</evidence>
<dbReference type="RefSeq" id="XP_064658691.1">
    <property type="nucleotide sequence ID" value="XM_064802566.1"/>
</dbReference>
<comment type="catalytic activity">
    <reaction evidence="1 10">
        <text>Endohydrolysis of beta-(1-&gt;4)-linkages between D-glucosamine residues in a partly acetylated chitosan.</text>
        <dbReference type="EC" id="3.2.1.132"/>
    </reaction>
</comment>
<dbReference type="EMBL" id="JAVRRT010000008">
    <property type="protein sequence ID" value="KAK5169345.1"/>
    <property type="molecule type" value="Genomic_DNA"/>
</dbReference>
<evidence type="ECO:0000256" key="5">
    <source>
        <dbReference type="ARBA" id="ARBA00022729"/>
    </source>
</evidence>
<dbReference type="GO" id="GO:0016977">
    <property type="term" value="F:chitosanase activity"/>
    <property type="evidence" value="ECO:0007669"/>
    <property type="project" value="UniProtKB-EC"/>
</dbReference>
<name>A0AAV9PCE2_9PEZI</name>
<organism evidence="12 13">
    <name type="scientific">Saxophila tyrrhenica</name>
    <dbReference type="NCBI Taxonomy" id="1690608"/>
    <lineage>
        <taxon>Eukaryota</taxon>
        <taxon>Fungi</taxon>
        <taxon>Dikarya</taxon>
        <taxon>Ascomycota</taxon>
        <taxon>Pezizomycotina</taxon>
        <taxon>Dothideomycetes</taxon>
        <taxon>Dothideomycetidae</taxon>
        <taxon>Mycosphaerellales</taxon>
        <taxon>Extremaceae</taxon>
        <taxon>Saxophila</taxon>
    </lineage>
</organism>
<protein>
    <recommendedName>
        <fullName evidence="10">Endo-chitosanase</fullName>
        <ecNumber evidence="10">3.2.1.132</ecNumber>
    </recommendedName>
</protein>
<evidence type="ECO:0000256" key="4">
    <source>
        <dbReference type="ARBA" id="ARBA00022525"/>
    </source>
</evidence>
<feature type="region of interest" description="Disordered" evidence="11">
    <location>
        <begin position="369"/>
        <end position="454"/>
    </location>
</feature>
<reference evidence="12 13" key="1">
    <citation type="submission" date="2023-08" db="EMBL/GenBank/DDBJ databases">
        <title>Black Yeasts Isolated from many extreme environments.</title>
        <authorList>
            <person name="Coleine C."/>
            <person name="Stajich J.E."/>
            <person name="Selbmann L."/>
        </authorList>
    </citation>
    <scope>NUCLEOTIDE SEQUENCE [LARGE SCALE GENOMIC DNA]</scope>
    <source>
        <strain evidence="12 13">CCFEE 5935</strain>
    </source>
</reference>
<feature type="compositionally biased region" description="Basic residues" evidence="11">
    <location>
        <begin position="397"/>
        <end position="410"/>
    </location>
</feature>
<keyword evidence="4" id="KW-0964">Secreted</keyword>
<evidence type="ECO:0000256" key="2">
    <source>
        <dbReference type="ARBA" id="ARBA00004613"/>
    </source>
</evidence>
<dbReference type="Proteomes" id="UP001337655">
    <property type="component" value="Unassembled WGS sequence"/>
</dbReference>
<gene>
    <name evidence="12" type="ORF">LTR77_005320</name>
</gene>
<feature type="region of interest" description="Disordered" evidence="11">
    <location>
        <begin position="332"/>
        <end position="354"/>
    </location>
</feature>
<feature type="compositionally biased region" description="Low complexity" evidence="11">
    <location>
        <begin position="229"/>
        <end position="239"/>
    </location>
</feature>
<evidence type="ECO:0000256" key="8">
    <source>
        <dbReference type="ARBA" id="ARBA00023295"/>
    </source>
</evidence>
<evidence type="ECO:0000256" key="7">
    <source>
        <dbReference type="ARBA" id="ARBA00023277"/>
    </source>
</evidence>
<dbReference type="InterPro" id="IPR009939">
    <property type="entry name" value="Chitosanase_fungal"/>
</dbReference>
<keyword evidence="5" id="KW-0732">Signal</keyword>
<keyword evidence="6 10" id="KW-0378">Hydrolase</keyword>
<sequence>MTAFEYEVKQYSHNKVSDLNANYIPYVVFGNYGSTKGYTNFDPQEYGLQPLSVMAVVCGDHLVYGVWGDTNGDDGPPVVGEASISLATACFGDGITGNNGHDETDVLFIAFPGSEDGTVNRDAEWGATDFYTFEASIEWLGDDLVSTLCNEEEERKQKNFQAHENSRPSTQRALALTHPHQPPNTRTMFFSSSRRPSSARRSSSSYQDLGGLPSPAEFNSGRRSSNYGSTTSTRYIPRPTRTYTIKASICQHPIRESTSLPWSGSTLDFDVRYCRACENSNRIRDERREAESSYTRSRAAYDAGTRRRSAHKEDLRRYDRARIEYQEDLDFQSDRDDRERRARGRPTLREEARAFAGKDDPEWLAFKNEVRGYPSPNPRHARFDEAVAHRRESQYRPQKRYRRDSRKYRAGSHSDTSGLGFWDTSNVEVPTRSQSPRRESSRRQSRRFEDFGDEDGYQDYLDTFSSEQLQSRKGRLERDLERLCRR</sequence>
<comment type="function">
    <text evidence="10">Chitosanase catalyzing the endo-type cleavage of chitosan, the deacylated form of chitin. Chitosanase may be crucial in the degradation of the deacetylated portion of chitin in the fungal cell wall.</text>
</comment>
<feature type="region of interest" description="Disordered" evidence="11">
    <location>
        <begin position="286"/>
        <end position="313"/>
    </location>
</feature>
<feature type="compositionally biased region" description="Basic and acidic residues" evidence="11">
    <location>
        <begin position="381"/>
        <end position="394"/>
    </location>
</feature>
<dbReference type="GO" id="GO:0000272">
    <property type="term" value="P:polysaccharide catabolic process"/>
    <property type="evidence" value="ECO:0007669"/>
    <property type="project" value="UniProtKB-KW"/>
</dbReference>
<keyword evidence="13" id="KW-1185">Reference proteome</keyword>
<accession>A0AAV9PCE2</accession>
<feature type="region of interest" description="Disordered" evidence="11">
    <location>
        <begin position="176"/>
        <end position="239"/>
    </location>
</feature>
<evidence type="ECO:0000313" key="13">
    <source>
        <dbReference type="Proteomes" id="UP001337655"/>
    </source>
</evidence>
<feature type="compositionally biased region" description="Polar residues" evidence="11">
    <location>
        <begin position="413"/>
        <end position="428"/>
    </location>
</feature>
<evidence type="ECO:0000256" key="11">
    <source>
        <dbReference type="SAM" id="MobiDB-lite"/>
    </source>
</evidence>
<evidence type="ECO:0000256" key="9">
    <source>
        <dbReference type="ARBA" id="ARBA00023326"/>
    </source>
</evidence>
<proteinExistence type="inferred from homology"/>
<comment type="caution">
    <text evidence="12">The sequence shown here is derived from an EMBL/GenBank/DDBJ whole genome shotgun (WGS) entry which is preliminary data.</text>
</comment>
<keyword evidence="9 10" id="KW-0624">Polysaccharide degradation</keyword>
<comment type="similarity">
    <text evidence="3 10">Belongs to the glycosyl hydrolase 75 family.</text>
</comment>
<evidence type="ECO:0000256" key="3">
    <source>
        <dbReference type="ARBA" id="ARBA00007799"/>
    </source>
</evidence>
<dbReference type="Pfam" id="PF07335">
    <property type="entry name" value="Glyco_hydro_75"/>
    <property type="match status" value="1"/>
</dbReference>
<keyword evidence="7" id="KW-0119">Carbohydrate metabolism</keyword>
<feature type="compositionally biased region" description="Basic and acidic residues" evidence="11">
    <location>
        <begin position="436"/>
        <end position="450"/>
    </location>
</feature>
<dbReference type="EC" id="3.2.1.132" evidence="10"/>
<feature type="compositionally biased region" description="Low complexity" evidence="11">
    <location>
        <begin position="191"/>
        <end position="205"/>
    </location>
</feature>
<dbReference type="AlphaFoldDB" id="A0AAV9PCE2"/>